<name>A0A967B0S7_9MICO</name>
<keyword evidence="2" id="KW-1185">Reference proteome</keyword>
<accession>A0A967B0S7</accession>
<dbReference type="CDD" id="cd00229">
    <property type="entry name" value="SGNH_hydrolase"/>
    <property type="match status" value="1"/>
</dbReference>
<dbReference type="SUPFAM" id="SSF52266">
    <property type="entry name" value="SGNH hydrolase"/>
    <property type="match status" value="1"/>
</dbReference>
<dbReference type="GO" id="GO:0016787">
    <property type="term" value="F:hydrolase activity"/>
    <property type="evidence" value="ECO:0007669"/>
    <property type="project" value="UniProtKB-KW"/>
</dbReference>
<comment type="caution">
    <text evidence="1">The sequence shown here is derived from an EMBL/GenBank/DDBJ whole genome shotgun (WGS) entry which is preliminary data.</text>
</comment>
<dbReference type="Gene3D" id="3.40.50.1110">
    <property type="entry name" value="SGNH hydrolase"/>
    <property type="match status" value="1"/>
</dbReference>
<dbReference type="AlphaFoldDB" id="A0A967B0S7"/>
<dbReference type="EMBL" id="JAAOIV010000003">
    <property type="protein sequence ID" value="NHN55150.1"/>
    <property type="molecule type" value="Genomic_DNA"/>
</dbReference>
<sequence length="117" mass="12746">MLAFEYGYNDPEYYTPAEFGVALRQLISQTRANGYSGPIVLVGMPQPNMAPEWKSKDWGAYLAEMKAIAAVQSNNVAYIGLNNAMPAYPNGPYWADTVHLNEAGCDLAAQLLTNVLG</sequence>
<organism evidence="1 2">
    <name type="scientific">Metallococcus carri</name>
    <dbReference type="NCBI Taxonomy" id="1656884"/>
    <lineage>
        <taxon>Bacteria</taxon>
        <taxon>Bacillati</taxon>
        <taxon>Actinomycetota</taxon>
        <taxon>Actinomycetes</taxon>
        <taxon>Micrococcales</taxon>
        <taxon>Dermacoccaceae</taxon>
        <taxon>Metallococcus</taxon>
    </lineage>
</organism>
<evidence type="ECO:0000313" key="1">
    <source>
        <dbReference type="EMBL" id="NHN55150.1"/>
    </source>
</evidence>
<keyword evidence="1" id="KW-0378">Hydrolase</keyword>
<proteinExistence type="predicted"/>
<gene>
    <name evidence="1" type="ORF">G9U51_05025</name>
</gene>
<dbReference type="Proteomes" id="UP000744769">
    <property type="component" value="Unassembled WGS sequence"/>
</dbReference>
<reference evidence="1" key="1">
    <citation type="submission" date="2020-03" db="EMBL/GenBank/DDBJ databases">
        <title>Draft sequencing of Calidifontibacter sp. DB0510.</title>
        <authorList>
            <person name="Kim D.-U."/>
        </authorList>
    </citation>
    <scope>NUCLEOTIDE SEQUENCE</scope>
    <source>
        <strain evidence="1">DB0510</strain>
    </source>
</reference>
<dbReference type="InterPro" id="IPR036514">
    <property type="entry name" value="SGNH_hydro_sf"/>
</dbReference>
<protein>
    <submittedName>
        <fullName evidence="1">SGNH/GDSL hydrolase family protein</fullName>
    </submittedName>
</protein>
<evidence type="ECO:0000313" key="2">
    <source>
        <dbReference type="Proteomes" id="UP000744769"/>
    </source>
</evidence>